<evidence type="ECO:0000313" key="2">
    <source>
        <dbReference type="Proteomes" id="UP001177021"/>
    </source>
</evidence>
<accession>A0ACB0JZL7</accession>
<dbReference type="Proteomes" id="UP001177021">
    <property type="component" value="Unassembled WGS sequence"/>
</dbReference>
<dbReference type="EMBL" id="CASHSV030000109">
    <property type="protein sequence ID" value="CAJ2649701.1"/>
    <property type="molecule type" value="Genomic_DNA"/>
</dbReference>
<organism evidence="1 2">
    <name type="scientific">Trifolium pratense</name>
    <name type="common">Red clover</name>
    <dbReference type="NCBI Taxonomy" id="57577"/>
    <lineage>
        <taxon>Eukaryota</taxon>
        <taxon>Viridiplantae</taxon>
        <taxon>Streptophyta</taxon>
        <taxon>Embryophyta</taxon>
        <taxon>Tracheophyta</taxon>
        <taxon>Spermatophyta</taxon>
        <taxon>Magnoliopsida</taxon>
        <taxon>eudicotyledons</taxon>
        <taxon>Gunneridae</taxon>
        <taxon>Pentapetalae</taxon>
        <taxon>rosids</taxon>
        <taxon>fabids</taxon>
        <taxon>Fabales</taxon>
        <taxon>Fabaceae</taxon>
        <taxon>Papilionoideae</taxon>
        <taxon>50 kb inversion clade</taxon>
        <taxon>NPAAA clade</taxon>
        <taxon>Hologalegina</taxon>
        <taxon>IRL clade</taxon>
        <taxon>Trifolieae</taxon>
        <taxon>Trifolium</taxon>
    </lineage>
</organism>
<name>A0ACB0JZL7_TRIPR</name>
<proteinExistence type="predicted"/>
<gene>
    <name evidence="1" type="ORF">MILVUS5_LOCUS17737</name>
</gene>
<reference evidence="1" key="1">
    <citation type="submission" date="2023-10" db="EMBL/GenBank/DDBJ databases">
        <authorList>
            <person name="Rodriguez Cubillos JULIANA M."/>
            <person name="De Vega J."/>
        </authorList>
    </citation>
    <scope>NUCLEOTIDE SEQUENCE</scope>
</reference>
<sequence length="71" mass="8369">MCQEIILSFHTVIVIDRNHSILSNGKPLTSISIFIPPSWKYPGKYEVIHRYLFGQRLRIFCLNTRAGMKRY</sequence>
<keyword evidence="2" id="KW-1185">Reference proteome</keyword>
<comment type="caution">
    <text evidence="1">The sequence shown here is derived from an EMBL/GenBank/DDBJ whole genome shotgun (WGS) entry which is preliminary data.</text>
</comment>
<protein>
    <submittedName>
        <fullName evidence="1">Uncharacterized protein</fullName>
    </submittedName>
</protein>
<evidence type="ECO:0000313" key="1">
    <source>
        <dbReference type="EMBL" id="CAJ2649701.1"/>
    </source>
</evidence>